<reference evidence="1" key="1">
    <citation type="submission" date="2023-02" db="EMBL/GenBank/DDBJ databases">
        <title>A novel hydrolase synthesized by Rhodococcus erythropolis HQ is responsible for the detoxification of Zearalenone.</title>
        <authorList>
            <person name="Hu J."/>
            <person name="Xu J."/>
        </authorList>
    </citation>
    <scope>NUCLEOTIDE SEQUENCE</scope>
    <source>
        <strain evidence="1">HQ</strain>
    </source>
</reference>
<sequence length="296" mass="33572">MPTIHSSRTIVQLEGVNGNLFTLSGPGMGAEGVWLGTEVEGIYDAPVKTIYTEHAHQIGASFGGMRRLRRDIVFGVTIGDTQSDNWEYNDSEWRKAWSYTEDAKLWIETESSRRYLKVRLAEQPSFRPKKDPHLMQVADMVMTVVAGDPWWYEEDETSSWQLEASMATSGTGHVTVSNPTDQEIWLKWVMMGGAARWTIPDFSWMPDEWQTRKIVMPSMKANQVFRVDTDPFEDQLRDLNGSQVWSLMKGVTFLHSVPAYTPKTELPVSVTGVSPGVTVGIQVRSPRTWSRPWGLR</sequence>
<accession>A0AAW6LQM3</accession>
<comment type="caution">
    <text evidence="1">The sequence shown here is derived from an EMBL/GenBank/DDBJ whole genome shotgun (WGS) entry which is preliminary data.</text>
</comment>
<evidence type="ECO:0000313" key="2">
    <source>
        <dbReference type="Proteomes" id="UP001217325"/>
    </source>
</evidence>
<dbReference type="Proteomes" id="UP001217325">
    <property type="component" value="Unassembled WGS sequence"/>
</dbReference>
<name>A0AAW6LQM3_RHOSG</name>
<dbReference type="EMBL" id="JARDXE010000017">
    <property type="protein sequence ID" value="MDE8648073.1"/>
    <property type="molecule type" value="Genomic_DNA"/>
</dbReference>
<dbReference type="AlphaFoldDB" id="A0AAW6LQM3"/>
<protein>
    <submittedName>
        <fullName evidence="1">Phage tail protein</fullName>
    </submittedName>
</protein>
<evidence type="ECO:0000313" key="1">
    <source>
        <dbReference type="EMBL" id="MDE8648073.1"/>
    </source>
</evidence>
<organism evidence="1 2">
    <name type="scientific">Rhodococcus qingshengii</name>
    <dbReference type="NCBI Taxonomy" id="334542"/>
    <lineage>
        <taxon>Bacteria</taxon>
        <taxon>Bacillati</taxon>
        <taxon>Actinomycetota</taxon>
        <taxon>Actinomycetes</taxon>
        <taxon>Mycobacteriales</taxon>
        <taxon>Nocardiaceae</taxon>
        <taxon>Rhodococcus</taxon>
        <taxon>Rhodococcus erythropolis group</taxon>
    </lineage>
</organism>
<proteinExistence type="predicted"/>
<gene>
    <name evidence="1" type="ORF">PXH69_24140</name>
</gene>